<feature type="transmembrane region" description="Helical" evidence="1">
    <location>
        <begin position="236"/>
        <end position="257"/>
    </location>
</feature>
<dbReference type="RefSeq" id="WP_021285178.1">
    <property type="nucleotide sequence ID" value="NZ_JAGGLL010000036.1"/>
</dbReference>
<feature type="transmembrane region" description="Helical" evidence="1">
    <location>
        <begin position="136"/>
        <end position="155"/>
    </location>
</feature>
<accession>A0ABS4K971</accession>
<name>A0ABS4K971_9CLOT</name>
<dbReference type="GO" id="GO:0008233">
    <property type="term" value="F:peptidase activity"/>
    <property type="evidence" value="ECO:0007669"/>
    <property type="project" value="UniProtKB-KW"/>
</dbReference>
<feature type="transmembrane region" description="Helical" evidence="1">
    <location>
        <begin position="167"/>
        <end position="183"/>
    </location>
</feature>
<feature type="domain" description="CAAX prenyl protease 2/Lysostaphin resistance protein A-like" evidence="2">
    <location>
        <begin position="135"/>
        <end position="223"/>
    </location>
</feature>
<feature type="transmembrane region" description="Helical" evidence="1">
    <location>
        <begin position="93"/>
        <end position="116"/>
    </location>
</feature>
<gene>
    <name evidence="3" type="ORF">J2Z44_003558</name>
</gene>
<evidence type="ECO:0000259" key="2">
    <source>
        <dbReference type="Pfam" id="PF02517"/>
    </source>
</evidence>
<keyword evidence="4" id="KW-1185">Reference proteome</keyword>
<proteinExistence type="predicted"/>
<evidence type="ECO:0000313" key="3">
    <source>
        <dbReference type="EMBL" id="MBP2023716.1"/>
    </source>
</evidence>
<dbReference type="PANTHER" id="PTHR43592">
    <property type="entry name" value="CAAX AMINO TERMINAL PROTEASE"/>
    <property type="match status" value="1"/>
</dbReference>
<dbReference type="PANTHER" id="PTHR43592:SF15">
    <property type="entry name" value="CAAX AMINO TERMINAL PROTEASE FAMILY PROTEIN"/>
    <property type="match status" value="1"/>
</dbReference>
<dbReference type="EMBL" id="JAGGLL010000036">
    <property type="protein sequence ID" value="MBP2023716.1"/>
    <property type="molecule type" value="Genomic_DNA"/>
</dbReference>
<dbReference type="InterPro" id="IPR003675">
    <property type="entry name" value="Rce1/LyrA-like_dom"/>
</dbReference>
<feature type="transmembrane region" description="Helical" evidence="1">
    <location>
        <begin position="54"/>
        <end position="72"/>
    </location>
</feature>
<feature type="transmembrane region" description="Helical" evidence="1">
    <location>
        <begin position="189"/>
        <end position="205"/>
    </location>
</feature>
<keyword evidence="3" id="KW-0645">Protease</keyword>
<comment type="caution">
    <text evidence="3">The sequence shown here is derived from an EMBL/GenBank/DDBJ whole genome shotgun (WGS) entry which is preliminary data.</text>
</comment>
<dbReference type="GO" id="GO:0006508">
    <property type="term" value="P:proteolysis"/>
    <property type="evidence" value="ECO:0007669"/>
    <property type="project" value="UniProtKB-KW"/>
</dbReference>
<evidence type="ECO:0000256" key="1">
    <source>
        <dbReference type="SAM" id="Phobius"/>
    </source>
</evidence>
<keyword evidence="1" id="KW-0812">Transmembrane</keyword>
<evidence type="ECO:0000313" key="4">
    <source>
        <dbReference type="Proteomes" id="UP001519308"/>
    </source>
</evidence>
<dbReference type="Pfam" id="PF02517">
    <property type="entry name" value="Rce1-like"/>
    <property type="match status" value="1"/>
</dbReference>
<sequence length="275" mass="31673">MNIIKNRDEGTSFWRAMGVFILYVPIVSSTVVFLVFETIKTLMHIQDNTFPGLLLDQFKAVIAYTMAIILMIKSFKAEGLEKLSIRGRTNINWIISILMLFIGYYLFSHSTFGLLLEQIPMPKFIESTFDKIASNNYLMFFSLTITAPIFEEIICRGIILELFLKRYTDYSAIVLSAFIFGLMHMNISQFINAFIIGLILGYIYLKTRSLALCILGHFINNFIVATMSVIKPDYVSKYNLVQLIIGIIFIALAIYVIREQRNKEVFKKKTVNLEQ</sequence>
<keyword evidence="1" id="KW-1133">Transmembrane helix</keyword>
<organism evidence="3 4">
    <name type="scientific">Clostridium punense</name>
    <dbReference type="NCBI Taxonomy" id="1054297"/>
    <lineage>
        <taxon>Bacteria</taxon>
        <taxon>Bacillati</taxon>
        <taxon>Bacillota</taxon>
        <taxon>Clostridia</taxon>
        <taxon>Eubacteriales</taxon>
        <taxon>Clostridiaceae</taxon>
        <taxon>Clostridium</taxon>
    </lineage>
</organism>
<feature type="transmembrane region" description="Helical" evidence="1">
    <location>
        <begin position="12"/>
        <end position="34"/>
    </location>
</feature>
<reference evidence="3 4" key="1">
    <citation type="submission" date="2021-03" db="EMBL/GenBank/DDBJ databases">
        <title>Genomic Encyclopedia of Type Strains, Phase IV (KMG-IV): sequencing the most valuable type-strain genomes for metagenomic binning, comparative biology and taxonomic classification.</title>
        <authorList>
            <person name="Goeker M."/>
        </authorList>
    </citation>
    <scope>NUCLEOTIDE SEQUENCE [LARGE SCALE GENOMIC DNA]</scope>
    <source>
        <strain evidence="3 4">DSM 28650</strain>
    </source>
</reference>
<feature type="transmembrane region" description="Helical" evidence="1">
    <location>
        <begin position="212"/>
        <end position="230"/>
    </location>
</feature>
<dbReference type="Proteomes" id="UP001519308">
    <property type="component" value="Unassembled WGS sequence"/>
</dbReference>
<protein>
    <submittedName>
        <fullName evidence="3">Membrane protease YdiL (CAAX protease family)</fullName>
    </submittedName>
</protein>
<keyword evidence="3" id="KW-0378">Hydrolase</keyword>
<keyword evidence="1" id="KW-0472">Membrane</keyword>